<dbReference type="SMART" id="SM00338">
    <property type="entry name" value="BRLZ"/>
    <property type="match status" value="1"/>
</dbReference>
<dbReference type="Pfam" id="PF00170">
    <property type="entry name" value="bZIP_1"/>
    <property type="match status" value="1"/>
</dbReference>
<feature type="non-terminal residue" evidence="4">
    <location>
        <position position="499"/>
    </location>
</feature>
<protein>
    <submittedName>
        <fullName evidence="4">Unplaced genomic scaffold GYMLUscaffold_61, whole genome shotgun sequence</fullName>
    </submittedName>
</protein>
<dbReference type="InterPro" id="IPR011009">
    <property type="entry name" value="Kinase-like_dom_sf"/>
</dbReference>
<dbReference type="EMBL" id="KN834809">
    <property type="protein sequence ID" value="KIK55144.1"/>
    <property type="molecule type" value="Genomic_DNA"/>
</dbReference>
<dbReference type="PROSITE" id="PS00036">
    <property type="entry name" value="BZIP_BASIC"/>
    <property type="match status" value="1"/>
</dbReference>
<dbReference type="InterPro" id="IPR001245">
    <property type="entry name" value="Ser-Thr/Tyr_kinase_cat_dom"/>
</dbReference>
<dbReference type="OrthoDB" id="3236663at2759"/>
<evidence type="ECO:0000313" key="4">
    <source>
        <dbReference type="EMBL" id="KIK55144.1"/>
    </source>
</evidence>
<proteinExistence type="predicted"/>
<evidence type="ECO:0000256" key="1">
    <source>
        <dbReference type="SAM" id="Coils"/>
    </source>
</evidence>
<dbReference type="Proteomes" id="UP000053593">
    <property type="component" value="Unassembled WGS sequence"/>
</dbReference>
<dbReference type="Gene3D" id="3.30.160.60">
    <property type="entry name" value="Classic Zinc Finger"/>
    <property type="match status" value="1"/>
</dbReference>
<evidence type="ECO:0000313" key="5">
    <source>
        <dbReference type="Proteomes" id="UP000053593"/>
    </source>
</evidence>
<dbReference type="SUPFAM" id="SSF56112">
    <property type="entry name" value="Protein kinase-like (PK-like)"/>
    <property type="match status" value="1"/>
</dbReference>
<feature type="domain" description="BZIP" evidence="3">
    <location>
        <begin position="431"/>
        <end position="482"/>
    </location>
</feature>
<sequence>MADRDTGHESTCGTVDHDYEMRQGQIFEQMVNNVSEMESTSSFITAVGPVDSEPTNESTIQDLLRCALLEYDAQKQNRSLRFQWLEPHMAQQLVDHLQSILDSEQDSSEDYEKYFGLLRHLSRRFQILPLSLVIRDIRREGQNPVAGGGFADIWRGTLNEKHVCLKVLRLTLEQDETARNKIREQFCHEALVWRQLHHPNILPLLGVNIDLFHPSFCLISPWMENRDIITLLKKGNLQHSLPSILREIAAGLHYLHTRDPPLIHGDIRGGNILVKNDLHCCLADFGLTLVTTNSQVWSTTKGSMRWLAPEYVSSSGPNHTSRDVYAFGCTIVEILTQKLPFHDCKTDYNVMFQVMNGGRPTRPQDVWCPDDIWDLTTRCWAQTVEDRPSSYEIHDILQSVHGTRTAAFGDNDEDDGEEVVMAAPGPDATELEKIEYKRRQNSIAARRSRRRKLEYTRVLQLRVDELKMELEQWKTRAETLQEILRSHSIDFRFDGDEGV</sequence>
<dbReference type="InterPro" id="IPR051681">
    <property type="entry name" value="Ser/Thr_Kinases-Pseudokinases"/>
</dbReference>
<dbReference type="InterPro" id="IPR008266">
    <property type="entry name" value="Tyr_kinase_AS"/>
</dbReference>
<dbReference type="Pfam" id="PF07714">
    <property type="entry name" value="PK_Tyr_Ser-Thr"/>
    <property type="match status" value="1"/>
</dbReference>
<keyword evidence="1" id="KW-0175">Coiled coil</keyword>
<evidence type="ECO:0000259" key="3">
    <source>
        <dbReference type="PROSITE" id="PS50217"/>
    </source>
</evidence>
<evidence type="ECO:0000259" key="2">
    <source>
        <dbReference type="PROSITE" id="PS50011"/>
    </source>
</evidence>
<dbReference type="InterPro" id="IPR046347">
    <property type="entry name" value="bZIP_sf"/>
</dbReference>
<feature type="coiled-coil region" evidence="1">
    <location>
        <begin position="456"/>
        <end position="483"/>
    </location>
</feature>
<dbReference type="SUPFAM" id="SSF57959">
    <property type="entry name" value="Leucine zipper domain"/>
    <property type="match status" value="1"/>
</dbReference>
<dbReference type="GO" id="GO:0003700">
    <property type="term" value="F:DNA-binding transcription factor activity"/>
    <property type="evidence" value="ECO:0007669"/>
    <property type="project" value="InterPro"/>
</dbReference>
<dbReference type="InterPro" id="IPR004827">
    <property type="entry name" value="bZIP"/>
</dbReference>
<dbReference type="PANTHER" id="PTHR44329">
    <property type="entry name" value="SERINE/THREONINE-PROTEIN KINASE TNNI3K-RELATED"/>
    <property type="match status" value="1"/>
</dbReference>
<reference evidence="4 5" key="1">
    <citation type="submission" date="2014-04" db="EMBL/GenBank/DDBJ databases">
        <title>Evolutionary Origins and Diversification of the Mycorrhizal Mutualists.</title>
        <authorList>
            <consortium name="DOE Joint Genome Institute"/>
            <consortium name="Mycorrhizal Genomics Consortium"/>
            <person name="Kohler A."/>
            <person name="Kuo A."/>
            <person name="Nagy L.G."/>
            <person name="Floudas D."/>
            <person name="Copeland A."/>
            <person name="Barry K.W."/>
            <person name="Cichocki N."/>
            <person name="Veneault-Fourrey C."/>
            <person name="LaButti K."/>
            <person name="Lindquist E.A."/>
            <person name="Lipzen A."/>
            <person name="Lundell T."/>
            <person name="Morin E."/>
            <person name="Murat C."/>
            <person name="Riley R."/>
            <person name="Ohm R."/>
            <person name="Sun H."/>
            <person name="Tunlid A."/>
            <person name="Henrissat B."/>
            <person name="Grigoriev I.V."/>
            <person name="Hibbett D.S."/>
            <person name="Martin F."/>
        </authorList>
    </citation>
    <scope>NUCLEOTIDE SEQUENCE [LARGE SCALE GENOMIC DNA]</scope>
    <source>
        <strain evidence="4 5">FD-317 M1</strain>
    </source>
</reference>
<dbReference type="PROSITE" id="PS00109">
    <property type="entry name" value="PROTEIN_KINASE_TYR"/>
    <property type="match status" value="1"/>
</dbReference>
<dbReference type="PROSITE" id="PS50011">
    <property type="entry name" value="PROTEIN_KINASE_DOM"/>
    <property type="match status" value="1"/>
</dbReference>
<dbReference type="InterPro" id="IPR000719">
    <property type="entry name" value="Prot_kinase_dom"/>
</dbReference>
<dbReference type="Gene3D" id="1.10.510.10">
    <property type="entry name" value="Transferase(Phosphotransferase) domain 1"/>
    <property type="match status" value="1"/>
</dbReference>
<dbReference type="PROSITE" id="PS50217">
    <property type="entry name" value="BZIP"/>
    <property type="match status" value="1"/>
</dbReference>
<dbReference type="AlphaFoldDB" id="A0A0D0BZ18"/>
<feature type="domain" description="Protein kinase" evidence="2">
    <location>
        <begin position="139"/>
        <end position="397"/>
    </location>
</feature>
<keyword evidence="5" id="KW-1185">Reference proteome</keyword>
<organism evidence="4 5">
    <name type="scientific">Collybiopsis luxurians FD-317 M1</name>
    <dbReference type="NCBI Taxonomy" id="944289"/>
    <lineage>
        <taxon>Eukaryota</taxon>
        <taxon>Fungi</taxon>
        <taxon>Dikarya</taxon>
        <taxon>Basidiomycota</taxon>
        <taxon>Agaricomycotina</taxon>
        <taxon>Agaricomycetes</taxon>
        <taxon>Agaricomycetidae</taxon>
        <taxon>Agaricales</taxon>
        <taxon>Marasmiineae</taxon>
        <taxon>Omphalotaceae</taxon>
        <taxon>Collybiopsis</taxon>
        <taxon>Collybiopsis luxurians</taxon>
    </lineage>
</organism>
<dbReference type="HOGENOM" id="CLU_546992_0_0_1"/>
<gene>
    <name evidence="4" type="ORF">GYMLUDRAFT_48095</name>
</gene>
<dbReference type="GO" id="GO:0005524">
    <property type="term" value="F:ATP binding"/>
    <property type="evidence" value="ECO:0007669"/>
    <property type="project" value="InterPro"/>
</dbReference>
<accession>A0A0D0BZ18</accession>
<dbReference type="CDD" id="cd12193">
    <property type="entry name" value="bZIP_GCN4"/>
    <property type="match status" value="1"/>
</dbReference>
<dbReference type="GO" id="GO:0004674">
    <property type="term" value="F:protein serine/threonine kinase activity"/>
    <property type="evidence" value="ECO:0007669"/>
    <property type="project" value="TreeGrafter"/>
</dbReference>
<name>A0A0D0BZ18_9AGAR</name>